<comment type="similarity">
    <text evidence="1">Belongs to the TTC36 family.</text>
</comment>
<name>A0A5C3EU26_9BASI</name>
<evidence type="ECO:0000256" key="1">
    <source>
        <dbReference type="ARBA" id="ARBA00006995"/>
    </source>
</evidence>
<evidence type="ECO:0000313" key="4">
    <source>
        <dbReference type="Proteomes" id="UP000323386"/>
    </source>
</evidence>
<feature type="compositionally biased region" description="Basic and acidic residues" evidence="2">
    <location>
        <begin position="1"/>
        <end position="11"/>
    </location>
</feature>
<reference evidence="3 4" key="1">
    <citation type="submission" date="2018-03" db="EMBL/GenBank/DDBJ databases">
        <authorList>
            <person name="Guldener U."/>
        </authorList>
    </citation>
    <scope>NUCLEOTIDE SEQUENCE [LARGE SCALE GENOMIC DNA]</scope>
    <source>
        <strain evidence="3 4">DAOM196992</strain>
    </source>
</reference>
<dbReference type="SUPFAM" id="SSF48452">
    <property type="entry name" value="TPR-like"/>
    <property type="match status" value="1"/>
</dbReference>
<dbReference type="AlphaFoldDB" id="A0A5C3EU26"/>
<keyword evidence="4" id="KW-1185">Reference proteome</keyword>
<dbReference type="Proteomes" id="UP000323386">
    <property type="component" value="Unassembled WGS sequence"/>
</dbReference>
<dbReference type="GO" id="GO:0006570">
    <property type="term" value="P:tyrosine metabolic process"/>
    <property type="evidence" value="ECO:0007669"/>
    <property type="project" value="TreeGrafter"/>
</dbReference>
<dbReference type="InterPro" id="IPR011990">
    <property type="entry name" value="TPR-like_helical_dom_sf"/>
</dbReference>
<dbReference type="Gene3D" id="1.25.40.10">
    <property type="entry name" value="Tetratricopeptide repeat domain"/>
    <property type="match status" value="1"/>
</dbReference>
<accession>A0A5C3EU26</accession>
<proteinExistence type="inferred from homology"/>
<dbReference type="EMBL" id="OOIP01000001">
    <property type="protein sequence ID" value="SPO35175.1"/>
    <property type="molecule type" value="Genomic_DNA"/>
</dbReference>
<gene>
    <name evidence="3" type="ORF">PSFLO_00646</name>
</gene>
<evidence type="ECO:0008006" key="5">
    <source>
        <dbReference type="Google" id="ProtNLM"/>
    </source>
</evidence>
<dbReference type="PANTHER" id="PTHR21405:SF0">
    <property type="entry name" value="TETRATRICOPEPTIDE REPEAT PROTEIN 36"/>
    <property type="match status" value="1"/>
</dbReference>
<evidence type="ECO:0000256" key="2">
    <source>
        <dbReference type="SAM" id="MobiDB-lite"/>
    </source>
</evidence>
<sequence>MTSTSRDRKVLDMVFDPEGSLGPGELSFGPDQEPSAQDKEAIQLEIRAIQAAEGGDTDQALQLLDQAVSTSPSWASTYNNRAQLGRMTKKPAPEIIRDLNKAIKLATPSSEVPLTRRNAKTLAQAYTQRSAVLFTLLDPSLPAEQLEAQVDQLRQLGGLFEGTKLAQQASSEQQPPEGEFGSFSVETAKLTIEELASRDLSLGARYGNSVAKQVAVQTNPYAKLCGKIVREALVSEYSNRS</sequence>
<dbReference type="PANTHER" id="PTHR21405">
    <property type="entry name" value="CDNA SEQUENCE BC021608"/>
    <property type="match status" value="1"/>
</dbReference>
<evidence type="ECO:0000313" key="3">
    <source>
        <dbReference type="EMBL" id="SPO35175.1"/>
    </source>
</evidence>
<protein>
    <recommendedName>
        <fullName evidence="5">Tetratricopeptide repeat protein 36</fullName>
    </recommendedName>
</protein>
<dbReference type="InterPro" id="IPR038906">
    <property type="entry name" value="TTC36"/>
</dbReference>
<dbReference type="OrthoDB" id="539634at2759"/>
<feature type="region of interest" description="Disordered" evidence="2">
    <location>
        <begin position="1"/>
        <end position="38"/>
    </location>
</feature>
<organism evidence="3 4">
    <name type="scientific">Pseudozyma flocculosa</name>
    <dbReference type="NCBI Taxonomy" id="84751"/>
    <lineage>
        <taxon>Eukaryota</taxon>
        <taxon>Fungi</taxon>
        <taxon>Dikarya</taxon>
        <taxon>Basidiomycota</taxon>
        <taxon>Ustilaginomycotina</taxon>
        <taxon>Ustilaginomycetes</taxon>
        <taxon>Ustilaginales</taxon>
        <taxon>Ustilaginaceae</taxon>
        <taxon>Pseudozyma</taxon>
    </lineage>
</organism>